<dbReference type="RefSeq" id="XP_033797411.1">
    <property type="nucleotide sequence ID" value="XM_033941520.1"/>
</dbReference>
<feature type="domain" description="Amidase" evidence="3">
    <location>
        <begin position="413"/>
        <end position="523"/>
    </location>
</feature>
<sequence length="548" mass="59502">MEELLFYSVVAATTVALSFYLGFVHRVTGCRRKAAQRDPAAERHISDMWSPRLSGFSLQMFTHLANSVFGQFCLMPLLMRLNHFDLLRTLSFSEDPIFLPVVPPEEGKGNSEGKPPLEILKELMEPRVSPTPASTGFHFNGIRDYIDSYRSGMLTPSQVAQNILYALEDSEKSNPPLCAIVQWNRDHILKMAEASTARYRDRTPLSMLDGIPVCLKEEIKVVPYYHRAGTTCLGTEPEVEDATVTTKLREAGAVIIGVSNMHELGTGTTGCNPNRFHGIARNPCNPQHYTGGSSSGSAAAVAAGLCPLALGTDGGGSVRIPAAFCGVVGLKGTFGRISDHGCLPLSYSTVSLGPISTCVLDAAIAYTLLAGPDPQYPYGLNQPALSLDGIFSPDLKGITLGVDWTFFKNLETRTSLALSSQFTAVDYIHANRQRSRSMAWLKETFSTVNCILTPATACTAPRIHDSDLLHGCSDVPTMAQSIRYMQLGNLTGIPGLVVPIGYSSAGLPIGLQVMAKWWDEAVLFRIGLKLEKFQASTSKPKIFYDVLT</sequence>
<dbReference type="GO" id="GO:0003824">
    <property type="term" value="F:catalytic activity"/>
    <property type="evidence" value="ECO:0007669"/>
    <property type="project" value="InterPro"/>
</dbReference>
<organism evidence="4 5">
    <name type="scientific">Geotrypetes seraphini</name>
    <name type="common">Gaboon caecilian</name>
    <name type="synonym">Caecilia seraphini</name>
    <dbReference type="NCBI Taxonomy" id="260995"/>
    <lineage>
        <taxon>Eukaryota</taxon>
        <taxon>Metazoa</taxon>
        <taxon>Chordata</taxon>
        <taxon>Craniata</taxon>
        <taxon>Vertebrata</taxon>
        <taxon>Euteleostomi</taxon>
        <taxon>Amphibia</taxon>
        <taxon>Gymnophiona</taxon>
        <taxon>Geotrypetes</taxon>
    </lineage>
</organism>
<accession>A0A6P8RC59</accession>
<evidence type="ECO:0000313" key="5">
    <source>
        <dbReference type="RefSeq" id="XP_033797411.1"/>
    </source>
</evidence>
<evidence type="ECO:0000256" key="2">
    <source>
        <dbReference type="SAM" id="Phobius"/>
    </source>
</evidence>
<name>A0A6P8RC59_GEOSA</name>
<dbReference type="SUPFAM" id="SSF75304">
    <property type="entry name" value="Amidase signature (AS) enzymes"/>
    <property type="match status" value="1"/>
</dbReference>
<evidence type="ECO:0000256" key="1">
    <source>
        <dbReference type="ARBA" id="ARBA00009199"/>
    </source>
</evidence>
<keyword evidence="2" id="KW-1133">Transmembrane helix</keyword>
<gene>
    <name evidence="5" type="primary">LOC117359191</name>
</gene>
<dbReference type="Proteomes" id="UP000515159">
    <property type="component" value="Chromosome 4"/>
</dbReference>
<dbReference type="PANTHER" id="PTHR11895:SF67">
    <property type="entry name" value="AMIDASE DOMAIN-CONTAINING PROTEIN"/>
    <property type="match status" value="1"/>
</dbReference>
<keyword evidence="2" id="KW-0472">Membrane</keyword>
<dbReference type="InterPro" id="IPR023631">
    <property type="entry name" value="Amidase_dom"/>
</dbReference>
<keyword evidence="4" id="KW-1185">Reference proteome</keyword>
<dbReference type="GeneID" id="117359191"/>
<dbReference type="InterPro" id="IPR036928">
    <property type="entry name" value="AS_sf"/>
</dbReference>
<comment type="similarity">
    <text evidence="1">Belongs to the amidase family.</text>
</comment>
<reference evidence="5" key="1">
    <citation type="submission" date="2025-08" db="UniProtKB">
        <authorList>
            <consortium name="RefSeq"/>
        </authorList>
    </citation>
    <scope>IDENTIFICATION</scope>
</reference>
<feature type="transmembrane region" description="Helical" evidence="2">
    <location>
        <begin position="6"/>
        <end position="24"/>
    </location>
</feature>
<proteinExistence type="inferred from homology"/>
<dbReference type="InterPro" id="IPR020556">
    <property type="entry name" value="Amidase_CS"/>
</dbReference>
<dbReference type="AlphaFoldDB" id="A0A6P8RC59"/>
<dbReference type="PROSITE" id="PS00571">
    <property type="entry name" value="AMIDASES"/>
    <property type="match status" value="1"/>
</dbReference>
<dbReference type="Gene3D" id="3.90.1300.10">
    <property type="entry name" value="Amidase signature (AS) domain"/>
    <property type="match status" value="2"/>
</dbReference>
<dbReference type="PANTHER" id="PTHR11895">
    <property type="entry name" value="TRANSAMIDASE"/>
    <property type="match status" value="1"/>
</dbReference>
<protein>
    <submittedName>
        <fullName evidence="5">Fatty acid amide hydrolase-like isoform X2</fullName>
    </submittedName>
</protein>
<feature type="domain" description="Amidase" evidence="3">
    <location>
        <begin position="163"/>
        <end position="407"/>
    </location>
</feature>
<evidence type="ECO:0000313" key="4">
    <source>
        <dbReference type="Proteomes" id="UP000515159"/>
    </source>
</evidence>
<dbReference type="InterPro" id="IPR000120">
    <property type="entry name" value="Amidase"/>
</dbReference>
<keyword evidence="2" id="KW-0812">Transmembrane</keyword>
<evidence type="ECO:0000259" key="3">
    <source>
        <dbReference type="Pfam" id="PF01425"/>
    </source>
</evidence>
<dbReference type="Pfam" id="PF01425">
    <property type="entry name" value="Amidase"/>
    <property type="match status" value="2"/>
</dbReference>